<evidence type="ECO:0000313" key="1">
    <source>
        <dbReference type="EMBL" id="MBE0368043.1"/>
    </source>
</evidence>
<evidence type="ECO:0000313" key="2">
    <source>
        <dbReference type="Proteomes" id="UP000615755"/>
    </source>
</evidence>
<reference evidence="1 2" key="1">
    <citation type="submission" date="2015-03" db="EMBL/GenBank/DDBJ databases">
        <title>Genome sequence of Pseudoalteromonas aurantia.</title>
        <authorList>
            <person name="Xie B.-B."/>
            <person name="Rong J.-C."/>
            <person name="Qin Q.-L."/>
            <person name="Zhang Y.-Z."/>
        </authorList>
    </citation>
    <scope>NUCLEOTIDE SEQUENCE [LARGE SCALE GENOMIC DNA]</scope>
    <source>
        <strain evidence="1 2">208</strain>
    </source>
</reference>
<gene>
    <name evidence="1" type="ORF">PAUR_a1556</name>
</gene>
<accession>A0ABR9EE88</accession>
<evidence type="ECO:0008006" key="3">
    <source>
        <dbReference type="Google" id="ProtNLM"/>
    </source>
</evidence>
<sequence>MCRVISAKKQDEIRSACYIKVIESNWVLESFGAKCEVHCSQLDSFNKTHNVVFNPQQ</sequence>
<dbReference type="Proteomes" id="UP000615755">
    <property type="component" value="Unassembled WGS sequence"/>
</dbReference>
<comment type="caution">
    <text evidence="1">The sequence shown here is derived from an EMBL/GenBank/DDBJ whole genome shotgun (WGS) entry which is preliminary data.</text>
</comment>
<dbReference type="EMBL" id="AQGV01000012">
    <property type="protein sequence ID" value="MBE0368043.1"/>
    <property type="molecule type" value="Genomic_DNA"/>
</dbReference>
<protein>
    <recommendedName>
        <fullName evidence="3">BRCT domain-containing protein</fullName>
    </recommendedName>
</protein>
<organism evidence="1 2">
    <name type="scientific">Pseudoalteromonas aurantia 208</name>
    <dbReference type="NCBI Taxonomy" id="1314867"/>
    <lineage>
        <taxon>Bacteria</taxon>
        <taxon>Pseudomonadati</taxon>
        <taxon>Pseudomonadota</taxon>
        <taxon>Gammaproteobacteria</taxon>
        <taxon>Alteromonadales</taxon>
        <taxon>Pseudoalteromonadaceae</taxon>
        <taxon>Pseudoalteromonas</taxon>
    </lineage>
</organism>
<proteinExistence type="predicted"/>
<name>A0ABR9EE88_9GAMM</name>
<keyword evidence="2" id="KW-1185">Reference proteome</keyword>